<evidence type="ECO:0000313" key="4">
    <source>
        <dbReference type="Proteomes" id="UP001249851"/>
    </source>
</evidence>
<name>A0AAD9Q9E4_ACRCE</name>
<evidence type="ECO:0000256" key="2">
    <source>
        <dbReference type="SAM" id="Phobius"/>
    </source>
</evidence>
<dbReference type="AlphaFoldDB" id="A0AAD9Q9E4"/>
<sequence>MGKVNQFVLLMWKNFVLLKRTPLRTFFQVALPLLFIIIVVLLRVFLIKSEHRSHVMYPAYEVNPLPAKLTTLKIAFAPNTSDVRTVMEKVKKQLSLNYSEVFESEEDMVQALVSQEDRRNEKSKAQYLGGVAFNTSLNQKNIVYKIRLSSASANKQNASKEAKQEGPGSDPSATWNTQFTYPVFEVPGPRNRNASHGGPPPYFESGFLSIQHAVDSSIIGKLSRNNNLTGSLNTTVSVKRFPYPDYVHDNFILVIQQTLPLLLMLSLFFTALNIVRDVVFEKEKKLKATHILAIFTGIHENDGPQWLASLAGLVPQILSSSSLFDDHGNYFLHHQIQLKWTSFKPNISNSPFCVSHAYYNTMSLGTKAACCLFSNVAMAMGAQLIGKFEGAGIGAQWANLNQGPSIDDSLSLGLVMVMLVVDTLIYGLITWYIEAVFPGDYGVPQPWYFPVLPGYWCGRNRENRVSQIEQHEVWNISSRISGKGTCGSSKGH</sequence>
<dbReference type="Proteomes" id="UP001249851">
    <property type="component" value="Unassembled WGS sequence"/>
</dbReference>
<evidence type="ECO:0000313" key="3">
    <source>
        <dbReference type="EMBL" id="KAK2557160.1"/>
    </source>
</evidence>
<dbReference type="GO" id="GO:0005319">
    <property type="term" value="F:lipid transporter activity"/>
    <property type="evidence" value="ECO:0007669"/>
    <property type="project" value="TreeGrafter"/>
</dbReference>
<reference evidence="3" key="2">
    <citation type="journal article" date="2023" name="Science">
        <title>Genomic signatures of disease resistance in endangered staghorn corals.</title>
        <authorList>
            <person name="Vollmer S.V."/>
            <person name="Selwyn J.D."/>
            <person name="Despard B.A."/>
            <person name="Roesel C.L."/>
        </authorList>
    </citation>
    <scope>NUCLEOTIDE SEQUENCE</scope>
    <source>
        <strain evidence="3">K2</strain>
    </source>
</reference>
<keyword evidence="2" id="KW-0472">Membrane</keyword>
<evidence type="ECO:0000256" key="1">
    <source>
        <dbReference type="SAM" id="MobiDB-lite"/>
    </source>
</evidence>
<reference evidence="3" key="1">
    <citation type="journal article" date="2023" name="G3 (Bethesda)">
        <title>Whole genome assembly and annotation of the endangered Caribbean coral Acropora cervicornis.</title>
        <authorList>
            <person name="Selwyn J.D."/>
            <person name="Vollmer S.V."/>
        </authorList>
    </citation>
    <scope>NUCLEOTIDE SEQUENCE</scope>
    <source>
        <strain evidence="3">K2</strain>
    </source>
</reference>
<dbReference type="PANTHER" id="PTHR19229">
    <property type="entry name" value="ATP-BINDING CASSETTE TRANSPORTER SUBFAMILY A ABCA"/>
    <property type="match status" value="1"/>
</dbReference>
<comment type="caution">
    <text evidence="3">The sequence shown here is derived from an EMBL/GenBank/DDBJ whole genome shotgun (WGS) entry which is preliminary data.</text>
</comment>
<dbReference type="EMBL" id="JARQWQ010000051">
    <property type="protein sequence ID" value="KAK2557160.1"/>
    <property type="molecule type" value="Genomic_DNA"/>
</dbReference>
<feature type="region of interest" description="Disordered" evidence="1">
    <location>
        <begin position="155"/>
        <end position="175"/>
    </location>
</feature>
<keyword evidence="2" id="KW-0812">Transmembrane</keyword>
<dbReference type="GO" id="GO:0140359">
    <property type="term" value="F:ABC-type transporter activity"/>
    <property type="evidence" value="ECO:0007669"/>
    <property type="project" value="InterPro"/>
</dbReference>
<proteinExistence type="predicted"/>
<organism evidence="3 4">
    <name type="scientific">Acropora cervicornis</name>
    <name type="common">Staghorn coral</name>
    <dbReference type="NCBI Taxonomy" id="6130"/>
    <lineage>
        <taxon>Eukaryota</taxon>
        <taxon>Metazoa</taxon>
        <taxon>Cnidaria</taxon>
        <taxon>Anthozoa</taxon>
        <taxon>Hexacorallia</taxon>
        <taxon>Scleractinia</taxon>
        <taxon>Astrocoeniina</taxon>
        <taxon>Acroporidae</taxon>
        <taxon>Acropora</taxon>
    </lineage>
</organism>
<gene>
    <name evidence="3" type="ORF">P5673_020639</name>
</gene>
<dbReference type="PANTHER" id="PTHR19229:SF250">
    <property type="entry name" value="ABC TRANSPORTER DOMAIN-CONTAINING PROTEIN-RELATED"/>
    <property type="match status" value="1"/>
</dbReference>
<dbReference type="InterPro" id="IPR026082">
    <property type="entry name" value="ABCA"/>
</dbReference>
<keyword evidence="4" id="KW-1185">Reference proteome</keyword>
<dbReference type="GO" id="GO:0016020">
    <property type="term" value="C:membrane"/>
    <property type="evidence" value="ECO:0007669"/>
    <property type="project" value="InterPro"/>
</dbReference>
<feature type="transmembrane region" description="Helical" evidence="2">
    <location>
        <begin position="410"/>
        <end position="433"/>
    </location>
</feature>
<accession>A0AAD9Q9E4</accession>
<keyword evidence="2" id="KW-1133">Transmembrane helix</keyword>
<feature type="transmembrane region" description="Helical" evidence="2">
    <location>
        <begin position="26"/>
        <end position="46"/>
    </location>
</feature>
<protein>
    <submittedName>
        <fullName evidence="3">Phospholipid-transporting ATPase ABCA3</fullName>
    </submittedName>
</protein>